<evidence type="ECO:0000313" key="3">
    <source>
        <dbReference type="Proteomes" id="UP000230750"/>
    </source>
</evidence>
<keyword evidence="2" id="KW-0240">DNA-directed RNA polymerase</keyword>
<feature type="region of interest" description="Disordered" evidence="1">
    <location>
        <begin position="166"/>
        <end position="199"/>
    </location>
</feature>
<dbReference type="Proteomes" id="UP000230750">
    <property type="component" value="Unassembled WGS sequence"/>
</dbReference>
<keyword evidence="3" id="KW-1185">Reference proteome</keyword>
<dbReference type="PANTHER" id="PTHR28155:SF1">
    <property type="entry name" value="DNA-DIRECTED RNA POLYMERASE I SUBUNIT RPA34.5-DOMAIN-CONTAINING PROTEIN"/>
    <property type="match status" value="1"/>
</dbReference>
<reference evidence="2 3" key="1">
    <citation type="journal article" date="2017" name="PLoS Biol.">
        <title>The sea cucumber genome provides insights into morphological evolution and visceral regeneration.</title>
        <authorList>
            <person name="Zhang X."/>
            <person name="Sun L."/>
            <person name="Yuan J."/>
            <person name="Sun Y."/>
            <person name="Gao Y."/>
            <person name="Zhang L."/>
            <person name="Li S."/>
            <person name="Dai H."/>
            <person name="Hamel J.F."/>
            <person name="Liu C."/>
            <person name="Yu Y."/>
            <person name="Liu S."/>
            <person name="Lin W."/>
            <person name="Guo K."/>
            <person name="Jin S."/>
            <person name="Xu P."/>
            <person name="Storey K.B."/>
            <person name="Huan P."/>
            <person name="Zhang T."/>
            <person name="Zhou Y."/>
            <person name="Zhang J."/>
            <person name="Lin C."/>
            <person name="Li X."/>
            <person name="Xing L."/>
            <person name="Huo D."/>
            <person name="Sun M."/>
            <person name="Wang L."/>
            <person name="Mercier A."/>
            <person name="Li F."/>
            <person name="Yang H."/>
            <person name="Xiang J."/>
        </authorList>
    </citation>
    <scope>NUCLEOTIDE SEQUENCE [LARGE SCALE GENOMIC DNA]</scope>
    <source>
        <strain evidence="2">Shaxun</strain>
        <tissue evidence="2">Muscle</tissue>
    </source>
</reference>
<feature type="compositionally biased region" description="Basic and acidic residues" evidence="1">
    <location>
        <begin position="242"/>
        <end position="259"/>
    </location>
</feature>
<dbReference type="OrthoDB" id="5989880at2759"/>
<evidence type="ECO:0000313" key="2">
    <source>
        <dbReference type="EMBL" id="PIK56068.1"/>
    </source>
</evidence>
<dbReference type="GO" id="GO:0000428">
    <property type="term" value="C:DNA-directed RNA polymerase complex"/>
    <property type="evidence" value="ECO:0007669"/>
    <property type="project" value="UniProtKB-KW"/>
</dbReference>
<comment type="caution">
    <text evidence="2">The sequence shown here is derived from an EMBL/GenBank/DDBJ whole genome shotgun (WGS) entry which is preliminary data.</text>
</comment>
<feature type="compositionally biased region" description="Basic residues" evidence="1">
    <location>
        <begin position="232"/>
        <end position="241"/>
    </location>
</feature>
<protein>
    <submittedName>
        <fullName evidence="2">Putative DNA-directed RNA polymerase I subunit RPA34</fullName>
    </submittedName>
</protein>
<feature type="region of interest" description="Disordered" evidence="1">
    <location>
        <begin position="1"/>
        <end position="26"/>
    </location>
</feature>
<dbReference type="InterPro" id="IPR013240">
    <property type="entry name" value="DNA-dir_RNA_pol1_su_RPA34"/>
</dbReference>
<feature type="region of interest" description="Disordered" evidence="1">
    <location>
        <begin position="211"/>
        <end position="311"/>
    </location>
</feature>
<dbReference type="STRING" id="307972.A0A2G8L745"/>
<keyword evidence="2" id="KW-0804">Transcription</keyword>
<dbReference type="InterPro" id="IPR053263">
    <property type="entry name" value="Euk_RPA34_RNAP_subunit"/>
</dbReference>
<feature type="compositionally biased region" description="Basic residues" evidence="1">
    <location>
        <begin position="299"/>
        <end position="311"/>
    </location>
</feature>
<dbReference type="GO" id="GO:0006360">
    <property type="term" value="P:transcription by RNA polymerase I"/>
    <property type="evidence" value="ECO:0007669"/>
    <property type="project" value="InterPro"/>
</dbReference>
<feature type="compositionally biased region" description="Polar residues" evidence="1">
    <location>
        <begin position="262"/>
        <end position="273"/>
    </location>
</feature>
<dbReference type="Pfam" id="PF08208">
    <property type="entry name" value="RNA_polI_A34"/>
    <property type="match status" value="1"/>
</dbReference>
<name>A0A2G8L745_STIJA</name>
<feature type="compositionally biased region" description="Polar residues" evidence="1">
    <location>
        <begin position="214"/>
        <end position="224"/>
    </location>
</feature>
<accession>A0A2G8L745</accession>
<dbReference type="AlphaFoldDB" id="A0A2G8L745"/>
<feature type="compositionally biased region" description="Basic residues" evidence="1">
    <location>
        <begin position="181"/>
        <end position="192"/>
    </location>
</feature>
<proteinExistence type="predicted"/>
<dbReference type="Gene3D" id="6.20.250.70">
    <property type="match status" value="1"/>
</dbReference>
<gene>
    <name evidence="2" type="ORF">BSL78_07043</name>
</gene>
<dbReference type="PANTHER" id="PTHR28155">
    <property type="entry name" value="ACR243WP"/>
    <property type="match status" value="1"/>
</dbReference>
<evidence type="ECO:0000256" key="1">
    <source>
        <dbReference type="SAM" id="MobiDB-lite"/>
    </source>
</evidence>
<organism evidence="2 3">
    <name type="scientific">Stichopus japonicus</name>
    <name type="common">Sea cucumber</name>
    <dbReference type="NCBI Taxonomy" id="307972"/>
    <lineage>
        <taxon>Eukaryota</taxon>
        <taxon>Metazoa</taxon>
        <taxon>Echinodermata</taxon>
        <taxon>Eleutherozoa</taxon>
        <taxon>Echinozoa</taxon>
        <taxon>Holothuroidea</taxon>
        <taxon>Aspidochirotacea</taxon>
        <taxon>Aspidochirotida</taxon>
        <taxon>Stichopodidae</taxon>
        <taxon>Apostichopus</taxon>
    </lineage>
</organism>
<sequence length="311" mass="35117">MDSSDEENVMPVERKTPSPPPRPVEDLSTNDICLRFECPEHFQEVSTAERSQVHLADVADNKELWLIRVPNNFDSSSIDDVVLNLKSRTQFSCEGKKYQAITKKLKKNQVKGSTEVLLPNEHGVLCSGPQFKGHVTVIEVPDIPDIKIPASPPSPKIELPTGMRERFQPFGCGKTDTSPGKQKKKKKMKKKKSLDQSDKFEETFSIKCEEETDSSFANFSQSTPTDEEDTKKKNKKKKKKKSLDQSDKFEETFSFKSEAETDSSFANCSQSTPTDEEDTKPFAMKRTATDLSDSGAPNIKKKKKKVKKEKR</sequence>
<dbReference type="EMBL" id="MRZV01000189">
    <property type="protein sequence ID" value="PIK56068.1"/>
    <property type="molecule type" value="Genomic_DNA"/>
</dbReference>